<evidence type="ECO:0000259" key="7">
    <source>
        <dbReference type="PROSITE" id="PS51085"/>
    </source>
</evidence>
<name>A0A2T0VZI7_9RHOB</name>
<dbReference type="GO" id="GO:0140647">
    <property type="term" value="P:P450-containing electron transport chain"/>
    <property type="evidence" value="ECO:0007669"/>
    <property type="project" value="InterPro"/>
</dbReference>
<feature type="domain" description="2Fe-2S ferredoxin-type" evidence="7">
    <location>
        <begin position="2"/>
        <end position="106"/>
    </location>
</feature>
<dbReference type="PANTHER" id="PTHR23426:SF65">
    <property type="entry name" value="FERREDOXIN-2, MITOCHONDRIAL"/>
    <property type="match status" value="1"/>
</dbReference>
<dbReference type="InterPro" id="IPR018298">
    <property type="entry name" value="Adrenodoxin_Fe-S_BS"/>
</dbReference>
<dbReference type="InterPro" id="IPR001055">
    <property type="entry name" value="Adrenodoxin-like"/>
</dbReference>
<dbReference type="Gene3D" id="3.10.20.30">
    <property type="match status" value="1"/>
</dbReference>
<protein>
    <submittedName>
        <fullName evidence="8">2Fe-2S ferredoxin</fullName>
    </submittedName>
</protein>
<dbReference type="GO" id="GO:0046872">
    <property type="term" value="F:metal ion binding"/>
    <property type="evidence" value="ECO:0007669"/>
    <property type="project" value="UniProtKB-KW"/>
</dbReference>
<dbReference type="InterPro" id="IPR001041">
    <property type="entry name" value="2Fe-2S_ferredoxin-type"/>
</dbReference>
<proteinExistence type="inferred from homology"/>
<sequence>MVSITFIQPDGAAQTVQATVGDSVMQTALNNNIEGIFAECGGAMMCATCHCYIDDEWAEKTGDKSDGEDDMLDCAETEVTDASRLTCQIKVTDALDGMVVRLPSELA</sequence>
<reference evidence="8 9" key="1">
    <citation type="submission" date="2018-03" db="EMBL/GenBank/DDBJ databases">
        <title>Genomic Encyclopedia of Archaeal and Bacterial Type Strains, Phase II (KMG-II): from individual species to whole genera.</title>
        <authorList>
            <person name="Goeker M."/>
        </authorList>
    </citation>
    <scope>NUCLEOTIDE SEQUENCE [LARGE SCALE GENOMIC DNA]</scope>
    <source>
        <strain evidence="8 9">DSM 101533</strain>
    </source>
</reference>
<keyword evidence="3" id="KW-0479">Metal-binding</keyword>
<keyword evidence="4" id="KW-0408">Iron</keyword>
<dbReference type="RefSeq" id="WP_106357434.1">
    <property type="nucleotide sequence ID" value="NZ_PVTP01000005.1"/>
</dbReference>
<dbReference type="CDD" id="cd00207">
    <property type="entry name" value="fer2"/>
    <property type="match status" value="1"/>
</dbReference>
<comment type="cofactor">
    <cofactor evidence="6">
        <name>[2Fe-2S] cluster</name>
        <dbReference type="ChEBI" id="CHEBI:190135"/>
    </cofactor>
</comment>
<dbReference type="PROSITE" id="PS51085">
    <property type="entry name" value="2FE2S_FER_2"/>
    <property type="match status" value="1"/>
</dbReference>
<evidence type="ECO:0000256" key="4">
    <source>
        <dbReference type="ARBA" id="ARBA00023004"/>
    </source>
</evidence>
<dbReference type="InterPro" id="IPR012675">
    <property type="entry name" value="Beta-grasp_dom_sf"/>
</dbReference>
<evidence type="ECO:0000256" key="5">
    <source>
        <dbReference type="ARBA" id="ARBA00023014"/>
    </source>
</evidence>
<evidence type="ECO:0000256" key="1">
    <source>
        <dbReference type="ARBA" id="ARBA00010914"/>
    </source>
</evidence>
<dbReference type="SUPFAM" id="SSF54292">
    <property type="entry name" value="2Fe-2S ferredoxin-like"/>
    <property type="match status" value="1"/>
</dbReference>
<dbReference type="GO" id="GO:0009055">
    <property type="term" value="F:electron transfer activity"/>
    <property type="evidence" value="ECO:0007669"/>
    <property type="project" value="TreeGrafter"/>
</dbReference>
<dbReference type="InterPro" id="IPR036010">
    <property type="entry name" value="2Fe-2S_ferredoxin-like_sf"/>
</dbReference>
<evidence type="ECO:0000313" key="9">
    <source>
        <dbReference type="Proteomes" id="UP000238007"/>
    </source>
</evidence>
<dbReference type="GO" id="GO:0051537">
    <property type="term" value="F:2 iron, 2 sulfur cluster binding"/>
    <property type="evidence" value="ECO:0007669"/>
    <property type="project" value="UniProtKB-KW"/>
</dbReference>
<keyword evidence="5" id="KW-0411">Iron-sulfur</keyword>
<comment type="caution">
    <text evidence="8">The sequence shown here is derived from an EMBL/GenBank/DDBJ whole genome shotgun (WGS) entry which is preliminary data.</text>
</comment>
<evidence type="ECO:0000256" key="2">
    <source>
        <dbReference type="ARBA" id="ARBA00022714"/>
    </source>
</evidence>
<evidence type="ECO:0000256" key="3">
    <source>
        <dbReference type="ARBA" id="ARBA00022723"/>
    </source>
</evidence>
<dbReference type="EMBL" id="PVTP01000005">
    <property type="protein sequence ID" value="PRY77755.1"/>
    <property type="molecule type" value="Genomic_DNA"/>
</dbReference>
<dbReference type="Pfam" id="PF00111">
    <property type="entry name" value="Fer2"/>
    <property type="match status" value="1"/>
</dbReference>
<dbReference type="PANTHER" id="PTHR23426">
    <property type="entry name" value="FERREDOXIN/ADRENODOXIN"/>
    <property type="match status" value="1"/>
</dbReference>
<comment type="similarity">
    <text evidence="1">Belongs to the adrenodoxin/putidaredoxin family.</text>
</comment>
<keyword evidence="2" id="KW-0001">2Fe-2S</keyword>
<dbReference type="AlphaFoldDB" id="A0A2T0VZI7"/>
<dbReference type="Proteomes" id="UP000238007">
    <property type="component" value="Unassembled WGS sequence"/>
</dbReference>
<organism evidence="8 9">
    <name type="scientific">Yoonia maritima</name>
    <dbReference type="NCBI Taxonomy" id="1435347"/>
    <lineage>
        <taxon>Bacteria</taxon>
        <taxon>Pseudomonadati</taxon>
        <taxon>Pseudomonadota</taxon>
        <taxon>Alphaproteobacteria</taxon>
        <taxon>Rhodobacterales</taxon>
        <taxon>Paracoccaceae</taxon>
        <taxon>Yoonia</taxon>
    </lineage>
</organism>
<dbReference type="PROSITE" id="PS00814">
    <property type="entry name" value="ADX"/>
    <property type="match status" value="1"/>
</dbReference>
<evidence type="ECO:0000313" key="8">
    <source>
        <dbReference type="EMBL" id="PRY77755.1"/>
    </source>
</evidence>
<accession>A0A2T0VZI7</accession>
<dbReference type="OrthoDB" id="9799640at2"/>
<keyword evidence="9" id="KW-1185">Reference proteome</keyword>
<dbReference type="PRINTS" id="PR00355">
    <property type="entry name" value="ADRENODOXIN"/>
</dbReference>
<gene>
    <name evidence="8" type="ORF">CLV80_105239</name>
</gene>
<evidence type="ECO:0000256" key="6">
    <source>
        <dbReference type="ARBA" id="ARBA00034078"/>
    </source>
</evidence>